<evidence type="ECO:0000313" key="5">
    <source>
        <dbReference type="EMBL" id="MEL0538533.1"/>
    </source>
</evidence>
<feature type="compositionally biased region" description="Polar residues" evidence="2">
    <location>
        <begin position="220"/>
        <end position="235"/>
    </location>
</feature>
<dbReference type="Gene3D" id="2.60.40.1240">
    <property type="match status" value="1"/>
</dbReference>
<reference evidence="5 6" key="1">
    <citation type="submission" date="2024-04" db="EMBL/GenBank/DDBJ databases">
        <title>Staphylococcus debuckii a clinical isolate.</title>
        <authorList>
            <person name="Magnan C."/>
            <person name="Plumet L."/>
            <person name="Morsli M."/>
            <person name="Molle V."/>
            <person name="Lavigne J.-P."/>
        </authorList>
    </citation>
    <scope>NUCLEOTIDE SEQUENCE [LARGE SCALE GENOMIC DNA]</scope>
    <source>
        <strain evidence="5 6">NSD001</strain>
    </source>
</reference>
<gene>
    <name evidence="5" type="ORF">AADA34_07240</name>
</gene>
<feature type="compositionally biased region" description="Low complexity" evidence="2">
    <location>
        <begin position="236"/>
        <end position="249"/>
    </location>
</feature>
<dbReference type="InterPro" id="IPR029050">
    <property type="entry name" value="Immunoprotect_excell_Ig-like"/>
</dbReference>
<comment type="caution">
    <text evidence="5">The sequence shown here is derived from an EMBL/GenBank/DDBJ whole genome shotgun (WGS) entry which is preliminary data.</text>
</comment>
<evidence type="ECO:0000256" key="2">
    <source>
        <dbReference type="SAM" id="MobiDB-lite"/>
    </source>
</evidence>
<proteinExistence type="predicted"/>
<feature type="chain" id="PRO_5047221361" evidence="3">
    <location>
        <begin position="24"/>
        <end position="327"/>
    </location>
</feature>
<dbReference type="RefSeq" id="WP_341611973.1">
    <property type="nucleotide sequence ID" value="NZ_JBBWSC010000007.1"/>
</dbReference>
<dbReference type="Pfam" id="PF16729">
    <property type="entry name" value="DUF5067"/>
    <property type="match status" value="1"/>
</dbReference>
<dbReference type="Proteomes" id="UP001380601">
    <property type="component" value="Unassembled WGS sequence"/>
</dbReference>
<dbReference type="EMBL" id="JBBWSC010000007">
    <property type="protein sequence ID" value="MEL0538533.1"/>
    <property type="molecule type" value="Genomic_DNA"/>
</dbReference>
<name>A0ABU9F0W4_9STAP</name>
<evidence type="ECO:0000313" key="6">
    <source>
        <dbReference type="Proteomes" id="UP001380601"/>
    </source>
</evidence>
<feature type="domain" description="DUF5067" evidence="4">
    <location>
        <begin position="25"/>
        <end position="153"/>
    </location>
</feature>
<dbReference type="PROSITE" id="PS51257">
    <property type="entry name" value="PROKAR_LIPOPROTEIN"/>
    <property type="match status" value="1"/>
</dbReference>
<feature type="compositionally biased region" description="Gly residues" evidence="2">
    <location>
        <begin position="293"/>
        <end position="302"/>
    </location>
</feature>
<feature type="signal peptide" evidence="3">
    <location>
        <begin position="1"/>
        <end position="23"/>
    </location>
</feature>
<feature type="region of interest" description="Disordered" evidence="2">
    <location>
        <begin position="276"/>
        <end position="303"/>
    </location>
</feature>
<sequence length="327" mass="36427">MKKVFALLLTSVLVLGACSNRGAEQKSEKVSENKVQYKNNTVVLNQAVLYIKDTFILNNQDNGKKEIVFKYEVKNKTDKEEITPSNIFIVSTQIKQDNGNTVDNLNVGMSLVSNGKYKKWLEHSNDTIKKGKIAKGMSGYELKNDKKVTVKFTQGAGGRELGKKVYDLSKLKTVDYSTSEEANNALQSSDENNQTETTDSENSAIMNPDTSTQVKEKVSNNHNDNTAKTNSQVETSSNQSNSMASQQVSESNQNKPITHDELQVEDPYTPSYAQYQANKKFSDDVRSNPSKYEGGGIGGGPGLVVNENETYNQYKERVIKEYKQLQP</sequence>
<evidence type="ECO:0000259" key="4">
    <source>
        <dbReference type="Pfam" id="PF16729"/>
    </source>
</evidence>
<dbReference type="InterPro" id="IPR031989">
    <property type="entry name" value="DUF5067"/>
</dbReference>
<feature type="region of interest" description="Disordered" evidence="2">
    <location>
        <begin position="179"/>
        <end position="255"/>
    </location>
</feature>
<accession>A0ABU9F0W4</accession>
<keyword evidence="6" id="KW-1185">Reference proteome</keyword>
<evidence type="ECO:0000256" key="1">
    <source>
        <dbReference type="ARBA" id="ARBA00022729"/>
    </source>
</evidence>
<evidence type="ECO:0000256" key="3">
    <source>
        <dbReference type="SAM" id="SignalP"/>
    </source>
</evidence>
<protein>
    <submittedName>
        <fullName evidence="5">DUF5067 domain-containing protein</fullName>
    </submittedName>
</protein>
<feature type="compositionally biased region" description="Polar residues" evidence="2">
    <location>
        <begin position="179"/>
        <end position="213"/>
    </location>
</feature>
<organism evidence="5 6">
    <name type="scientific">Staphylococcus debuckii</name>
    <dbReference type="NCBI Taxonomy" id="2044912"/>
    <lineage>
        <taxon>Bacteria</taxon>
        <taxon>Bacillati</taxon>
        <taxon>Bacillota</taxon>
        <taxon>Bacilli</taxon>
        <taxon>Bacillales</taxon>
        <taxon>Staphylococcaceae</taxon>
        <taxon>Staphylococcus</taxon>
    </lineage>
</organism>
<keyword evidence="1 3" id="KW-0732">Signal</keyword>